<dbReference type="Proteomes" id="UP000031121">
    <property type="component" value="Chromosome"/>
</dbReference>
<dbReference type="AlphaFoldDB" id="A0A0A8B3K7"/>
<gene>
    <name evidence="3" type="ORF">JI75_00595</name>
</gene>
<evidence type="ECO:0000256" key="1">
    <source>
        <dbReference type="ARBA" id="ARBA00023125"/>
    </source>
</evidence>
<keyword evidence="4" id="KW-1185">Reference proteome</keyword>
<keyword evidence="1" id="KW-0238">DNA-binding</keyword>
<feature type="domain" description="HTH tetR-type" evidence="2">
    <location>
        <begin position="28"/>
        <end position="59"/>
    </location>
</feature>
<organism evidence="3 4">
    <name type="scientific">Berryella intestinalis</name>
    <dbReference type="NCBI Taxonomy" id="1531429"/>
    <lineage>
        <taxon>Bacteria</taxon>
        <taxon>Bacillati</taxon>
        <taxon>Actinomycetota</taxon>
        <taxon>Coriobacteriia</taxon>
        <taxon>Eggerthellales</taxon>
        <taxon>Eggerthellaceae</taxon>
        <taxon>Berryella</taxon>
    </lineage>
</organism>
<name>A0A0A8B3K7_9ACTN</name>
<dbReference type="SUPFAM" id="SSF46689">
    <property type="entry name" value="Homeodomain-like"/>
    <property type="match status" value="1"/>
</dbReference>
<dbReference type="InterPro" id="IPR009057">
    <property type="entry name" value="Homeodomain-like_sf"/>
</dbReference>
<dbReference type="HOGENOM" id="CLU_087539_2_0_11"/>
<dbReference type="InterPro" id="IPR001647">
    <property type="entry name" value="HTH_TetR"/>
</dbReference>
<protein>
    <submittedName>
        <fullName evidence="3">TetR family transcriptional regulator</fullName>
    </submittedName>
</protein>
<reference evidence="3 4" key="2">
    <citation type="journal article" date="2015" name="Genome Announc.">
        <title>Complete Genome Sequence of Coriobacteriaceae Strain 68-1-3, a Novel Mucus-Degrading Isolate from the Swine Intestinal Tract.</title>
        <authorList>
            <person name="Looft T."/>
            <person name="Bayles D.O."/>
            <person name="Alt D.P."/>
            <person name="Stanton T.B."/>
        </authorList>
    </citation>
    <scope>NUCLEOTIDE SEQUENCE [LARGE SCALE GENOMIC DNA]</scope>
    <source>
        <strain evidence="3 4">68-1-3</strain>
    </source>
</reference>
<dbReference type="STRING" id="1531429.JI75_00595"/>
<dbReference type="Pfam" id="PF00440">
    <property type="entry name" value="TetR_N"/>
    <property type="match status" value="1"/>
</dbReference>
<dbReference type="OrthoDB" id="9810250at2"/>
<dbReference type="KEGG" id="cbac:JI75_00595"/>
<evidence type="ECO:0000313" key="3">
    <source>
        <dbReference type="EMBL" id="AJC11423.1"/>
    </source>
</evidence>
<proteinExistence type="predicted"/>
<evidence type="ECO:0000259" key="2">
    <source>
        <dbReference type="Pfam" id="PF00440"/>
    </source>
</evidence>
<sequence length="204" mass="24413">MLPDLARGEDIFSSPELRMKMRILHAVDKPLDRITITEICKNAGISRQAFYRHFQSKYDIPWWHSIFCRQFYLNEIGRSIDWKTGYYHHLRLINQERDFYRKSIQYSINTPFGQTVMPENRKVVLLDTLENYRHIEVNDNMRFIVEIFSKLECEVLNDWFRSDQPTDLVRWTDDLVSLVPDRLFRALQLDQAMPDGTPVLGLFH</sequence>
<dbReference type="Gene3D" id="1.10.357.10">
    <property type="entry name" value="Tetracycline Repressor, domain 2"/>
    <property type="match status" value="1"/>
</dbReference>
<reference evidence="4" key="1">
    <citation type="submission" date="2014-08" db="EMBL/GenBank/DDBJ databases">
        <title>Coriobacteriaceae sp. complete genome.</title>
        <authorList>
            <person name="Looft T."/>
            <person name="Bayles D.O."/>
            <person name="Stanton T.B."/>
        </authorList>
    </citation>
    <scope>NUCLEOTIDE SEQUENCE [LARGE SCALE GENOMIC DNA]</scope>
    <source>
        <strain evidence="4">68-1-3</strain>
    </source>
</reference>
<dbReference type="EMBL" id="CP009302">
    <property type="protein sequence ID" value="AJC11423.1"/>
    <property type="molecule type" value="Genomic_DNA"/>
</dbReference>
<evidence type="ECO:0000313" key="4">
    <source>
        <dbReference type="Proteomes" id="UP000031121"/>
    </source>
</evidence>
<accession>A0A0A8B3K7</accession>
<dbReference type="GO" id="GO:0003677">
    <property type="term" value="F:DNA binding"/>
    <property type="evidence" value="ECO:0007669"/>
    <property type="project" value="UniProtKB-KW"/>
</dbReference>